<dbReference type="EMBL" id="JAULSN010000006">
    <property type="protein sequence ID" value="KAK3369790.1"/>
    <property type="molecule type" value="Genomic_DNA"/>
</dbReference>
<feature type="compositionally biased region" description="Polar residues" evidence="5">
    <location>
        <begin position="24"/>
        <end position="47"/>
    </location>
</feature>
<evidence type="ECO:0000313" key="8">
    <source>
        <dbReference type="Proteomes" id="UP001287356"/>
    </source>
</evidence>
<name>A0AAE0K531_9PEZI</name>
<dbReference type="Gene3D" id="1.50.10.150">
    <property type="entry name" value="Voltage-dependent anion channel"/>
    <property type="match status" value="1"/>
</dbReference>
<accession>A0AAE0K531</accession>
<dbReference type="PANTHER" id="PTHR31162">
    <property type="entry name" value="MALIC ACID TRANSPORT PROTEIN-RELATED"/>
    <property type="match status" value="1"/>
</dbReference>
<feature type="transmembrane region" description="Helical" evidence="6">
    <location>
        <begin position="128"/>
        <end position="148"/>
    </location>
</feature>
<proteinExistence type="predicted"/>
<dbReference type="Proteomes" id="UP001287356">
    <property type="component" value="Unassembled WGS sequence"/>
</dbReference>
<comment type="caution">
    <text evidence="7">The sequence shown here is derived from an EMBL/GenBank/DDBJ whole genome shotgun (WGS) entry which is preliminary data.</text>
</comment>
<evidence type="ECO:0000256" key="4">
    <source>
        <dbReference type="ARBA" id="ARBA00023136"/>
    </source>
</evidence>
<evidence type="ECO:0000313" key="7">
    <source>
        <dbReference type="EMBL" id="KAK3369790.1"/>
    </source>
</evidence>
<evidence type="ECO:0000256" key="2">
    <source>
        <dbReference type="ARBA" id="ARBA00022692"/>
    </source>
</evidence>
<dbReference type="AlphaFoldDB" id="A0AAE0K531"/>
<sequence>MPLPDDLSTDRGNLHLTFYSDSTRISSTPQEAQQPQHQAFGSNTNPRSIAAFQPKFQPPHPSAFDDDRFSGPSSRSSPHQFPGLPQIGLVVYIVNIMLFALITSKLVGRFFLVAGSFSRSITHPREGFFFPTFFLSVATFITSTQRYGVDGIGNSPSHGPGPLWAMQAAFWAYVVVTTVLAIGQYSFVFATHSFELHTMMPTWILPIFPITLSGTVASRLGVAVAMMMYPHMVGRLMKSGLPNREHRPGQFILVHDIMYPGRDEDVEDH</sequence>
<dbReference type="InterPro" id="IPR030185">
    <property type="entry name" value="Mae1"/>
</dbReference>
<dbReference type="InterPro" id="IPR038665">
    <property type="entry name" value="Voltage-dep_anion_channel_sf"/>
</dbReference>
<organism evidence="7 8">
    <name type="scientific">Lasiosphaeria ovina</name>
    <dbReference type="NCBI Taxonomy" id="92902"/>
    <lineage>
        <taxon>Eukaryota</taxon>
        <taxon>Fungi</taxon>
        <taxon>Dikarya</taxon>
        <taxon>Ascomycota</taxon>
        <taxon>Pezizomycotina</taxon>
        <taxon>Sordariomycetes</taxon>
        <taxon>Sordariomycetidae</taxon>
        <taxon>Sordariales</taxon>
        <taxon>Lasiosphaeriaceae</taxon>
        <taxon>Lasiosphaeria</taxon>
    </lineage>
</organism>
<reference evidence="7" key="1">
    <citation type="journal article" date="2023" name="Mol. Phylogenet. Evol.">
        <title>Genome-scale phylogeny and comparative genomics of the fungal order Sordariales.</title>
        <authorList>
            <person name="Hensen N."/>
            <person name="Bonometti L."/>
            <person name="Westerberg I."/>
            <person name="Brannstrom I.O."/>
            <person name="Guillou S."/>
            <person name="Cros-Aarteil S."/>
            <person name="Calhoun S."/>
            <person name="Haridas S."/>
            <person name="Kuo A."/>
            <person name="Mondo S."/>
            <person name="Pangilinan J."/>
            <person name="Riley R."/>
            <person name="LaButti K."/>
            <person name="Andreopoulos B."/>
            <person name="Lipzen A."/>
            <person name="Chen C."/>
            <person name="Yan M."/>
            <person name="Daum C."/>
            <person name="Ng V."/>
            <person name="Clum A."/>
            <person name="Steindorff A."/>
            <person name="Ohm R.A."/>
            <person name="Martin F."/>
            <person name="Silar P."/>
            <person name="Natvig D.O."/>
            <person name="Lalanne C."/>
            <person name="Gautier V."/>
            <person name="Ament-Velasquez S.L."/>
            <person name="Kruys A."/>
            <person name="Hutchinson M.I."/>
            <person name="Powell A.J."/>
            <person name="Barry K."/>
            <person name="Miller A.N."/>
            <person name="Grigoriev I.V."/>
            <person name="Debuchy R."/>
            <person name="Gladieux P."/>
            <person name="Hiltunen Thoren M."/>
            <person name="Johannesson H."/>
        </authorList>
    </citation>
    <scope>NUCLEOTIDE SEQUENCE</scope>
    <source>
        <strain evidence="7">CBS 958.72</strain>
    </source>
</reference>
<comment type="subcellular location">
    <subcellularLocation>
        <location evidence="1">Membrane</location>
        <topology evidence="1">Multi-pass membrane protein</topology>
    </subcellularLocation>
</comment>
<feature type="region of interest" description="Disordered" evidence="5">
    <location>
        <begin position="24"/>
        <end position="56"/>
    </location>
</feature>
<dbReference type="GO" id="GO:0016020">
    <property type="term" value="C:membrane"/>
    <property type="evidence" value="ECO:0007669"/>
    <property type="project" value="UniProtKB-SubCell"/>
</dbReference>
<evidence type="ECO:0000256" key="1">
    <source>
        <dbReference type="ARBA" id="ARBA00004141"/>
    </source>
</evidence>
<keyword evidence="4 6" id="KW-0472">Membrane</keyword>
<feature type="transmembrane region" description="Helical" evidence="6">
    <location>
        <begin position="168"/>
        <end position="191"/>
    </location>
</feature>
<dbReference type="GO" id="GO:0015140">
    <property type="term" value="F:malate transmembrane transporter activity"/>
    <property type="evidence" value="ECO:0007669"/>
    <property type="project" value="InterPro"/>
</dbReference>
<keyword evidence="8" id="KW-1185">Reference proteome</keyword>
<feature type="transmembrane region" description="Helical" evidence="6">
    <location>
        <begin position="203"/>
        <end position="229"/>
    </location>
</feature>
<reference evidence="7" key="2">
    <citation type="submission" date="2023-06" db="EMBL/GenBank/DDBJ databases">
        <authorList>
            <consortium name="Lawrence Berkeley National Laboratory"/>
            <person name="Haridas S."/>
            <person name="Hensen N."/>
            <person name="Bonometti L."/>
            <person name="Westerberg I."/>
            <person name="Brannstrom I.O."/>
            <person name="Guillou S."/>
            <person name="Cros-Aarteil S."/>
            <person name="Calhoun S."/>
            <person name="Kuo A."/>
            <person name="Mondo S."/>
            <person name="Pangilinan J."/>
            <person name="Riley R."/>
            <person name="Labutti K."/>
            <person name="Andreopoulos B."/>
            <person name="Lipzen A."/>
            <person name="Chen C."/>
            <person name="Yanf M."/>
            <person name="Daum C."/>
            <person name="Ng V."/>
            <person name="Clum A."/>
            <person name="Steindorff A."/>
            <person name="Ohm R."/>
            <person name="Martin F."/>
            <person name="Silar P."/>
            <person name="Natvig D."/>
            <person name="Lalanne C."/>
            <person name="Gautier V."/>
            <person name="Ament-Velasquez S.L."/>
            <person name="Kruys A."/>
            <person name="Hutchinson M.I."/>
            <person name="Powell A.J."/>
            <person name="Barry K."/>
            <person name="Miller A.N."/>
            <person name="Grigoriev I.V."/>
            <person name="Debuchy R."/>
            <person name="Gladieux P."/>
            <person name="Thoren M.H."/>
            <person name="Johannesson H."/>
        </authorList>
    </citation>
    <scope>NUCLEOTIDE SEQUENCE</scope>
    <source>
        <strain evidence="7">CBS 958.72</strain>
    </source>
</reference>
<feature type="transmembrane region" description="Helical" evidence="6">
    <location>
        <begin position="87"/>
        <end position="107"/>
    </location>
</feature>
<dbReference type="PANTHER" id="PTHR31162:SF0">
    <property type="entry name" value="MALIC ACID TRANSPORT PROTEIN"/>
    <property type="match status" value="1"/>
</dbReference>
<dbReference type="Pfam" id="PF03595">
    <property type="entry name" value="SLAC1"/>
    <property type="match status" value="1"/>
</dbReference>
<keyword evidence="3 6" id="KW-1133">Transmembrane helix</keyword>
<gene>
    <name evidence="7" type="ORF">B0T24DRAFT_708796</name>
</gene>
<evidence type="ECO:0000256" key="3">
    <source>
        <dbReference type="ARBA" id="ARBA00022989"/>
    </source>
</evidence>
<evidence type="ECO:0000256" key="5">
    <source>
        <dbReference type="SAM" id="MobiDB-lite"/>
    </source>
</evidence>
<protein>
    <submittedName>
        <fullName evidence="7">Voltage-dependent anion channel-domain-containing protein</fullName>
    </submittedName>
</protein>
<keyword evidence="2 6" id="KW-0812">Transmembrane</keyword>
<dbReference type="InterPro" id="IPR004695">
    <property type="entry name" value="SLAC1/Mae1/Ssu1/TehA"/>
</dbReference>
<evidence type="ECO:0000256" key="6">
    <source>
        <dbReference type="SAM" id="Phobius"/>
    </source>
</evidence>